<dbReference type="PANTHER" id="PTHR47959:SF17">
    <property type="entry name" value="ATP-DEPENDENT RNA HELICASE DEAD BOX FAMILY"/>
    <property type="match status" value="1"/>
</dbReference>
<dbReference type="InterPro" id="IPR044742">
    <property type="entry name" value="DEAD/DEAH_RhlB"/>
</dbReference>
<dbReference type="SUPFAM" id="SSF52540">
    <property type="entry name" value="P-loop containing nucleoside triphosphate hydrolases"/>
    <property type="match status" value="1"/>
</dbReference>
<dbReference type="GO" id="GO:0003676">
    <property type="term" value="F:nucleic acid binding"/>
    <property type="evidence" value="ECO:0007669"/>
    <property type="project" value="InterPro"/>
</dbReference>
<feature type="compositionally biased region" description="Basic and acidic residues" evidence="8">
    <location>
        <begin position="436"/>
        <end position="447"/>
    </location>
</feature>
<keyword evidence="1 7" id="KW-0547">Nucleotide-binding</keyword>
<dbReference type="InterPro" id="IPR014001">
    <property type="entry name" value="Helicase_ATP-bd"/>
</dbReference>
<comment type="similarity">
    <text evidence="5 7">Belongs to the DEAD box helicase family.</text>
</comment>
<evidence type="ECO:0000256" key="6">
    <source>
        <dbReference type="PROSITE-ProRule" id="PRU00552"/>
    </source>
</evidence>
<evidence type="ECO:0000256" key="2">
    <source>
        <dbReference type="ARBA" id="ARBA00022801"/>
    </source>
</evidence>
<evidence type="ECO:0000259" key="11">
    <source>
        <dbReference type="PROSITE" id="PS51195"/>
    </source>
</evidence>
<evidence type="ECO:0000259" key="9">
    <source>
        <dbReference type="PROSITE" id="PS51192"/>
    </source>
</evidence>
<name>A0A8I1W941_PLESH</name>
<feature type="region of interest" description="Disordered" evidence="8">
    <location>
        <begin position="388"/>
        <end position="447"/>
    </location>
</feature>
<reference evidence="12" key="1">
    <citation type="submission" date="2021-03" db="EMBL/GenBank/DDBJ databases">
        <title>Plesiomonas shigelloides zfcc0051, isolated from zebrafish feces.</title>
        <authorList>
            <person name="Vanderhoek Z."/>
            <person name="Gaulke C."/>
        </authorList>
    </citation>
    <scope>NUCLEOTIDE SEQUENCE</scope>
    <source>
        <strain evidence="12">Zfcc0051</strain>
    </source>
</reference>
<dbReference type="InterPro" id="IPR027417">
    <property type="entry name" value="P-loop_NTPase"/>
</dbReference>
<dbReference type="Pfam" id="PF00270">
    <property type="entry name" value="DEAD"/>
    <property type="match status" value="1"/>
</dbReference>
<dbReference type="SMART" id="SM00490">
    <property type="entry name" value="HELICc"/>
    <property type="match status" value="1"/>
</dbReference>
<keyword evidence="4 7" id="KW-0067">ATP-binding</keyword>
<evidence type="ECO:0000259" key="10">
    <source>
        <dbReference type="PROSITE" id="PS51194"/>
    </source>
</evidence>
<dbReference type="SMART" id="SM00487">
    <property type="entry name" value="DEXDc"/>
    <property type="match status" value="1"/>
</dbReference>
<sequence>MRFDELSLDSRLINTINNLGYEQPTEIQQMCIPAAITGRDIIASSQTGSGKTMAFLLPMMQRLLRERARQKRDPRAVILAPTRELARQVYAQLRFLLAGKNLDAALLLGGENFNDQIRALRKNPHIIIATPGRLANHLKERSIYLNGVEMLIMDEADRMLDLGFAEELKAINQSADHRHRQTLMFSATITPDVEALAFAALKNPRRIAVGDAMAQHADITQRFYLADHLDHKQALLSHLLSHEEYQQVIIFTATRSDTERLADMLNQQDLKAIGLSGEHSQSARNKIMDDFSRGCYKVLVTTDVASRGLDLLNVSLVINFDMPKQPEEYIHRIGRTGRAGSKGNAVSLVGPKDWESYERVKAAVNQPLDFSIIEGLTGKFQGLRKKVAKPQMKKTAKPTKASDNKPVKAKPRAARKFTAGADAGMTMMKRKPKQLIVERADPDLPEE</sequence>
<evidence type="ECO:0000256" key="5">
    <source>
        <dbReference type="ARBA" id="ARBA00038437"/>
    </source>
</evidence>
<dbReference type="CDD" id="cd18787">
    <property type="entry name" value="SF2_C_DEAD"/>
    <property type="match status" value="1"/>
</dbReference>
<feature type="domain" description="Helicase C-terminal" evidence="10">
    <location>
        <begin position="234"/>
        <end position="384"/>
    </location>
</feature>
<dbReference type="EMBL" id="JAFNAA010000022">
    <property type="protein sequence ID" value="MBO1109623.1"/>
    <property type="molecule type" value="Genomic_DNA"/>
</dbReference>
<feature type="domain" description="DEAD-box RNA helicase Q" evidence="11">
    <location>
        <begin position="1"/>
        <end position="29"/>
    </location>
</feature>
<dbReference type="Gene3D" id="3.40.50.300">
    <property type="entry name" value="P-loop containing nucleotide triphosphate hydrolases"/>
    <property type="match status" value="2"/>
</dbReference>
<dbReference type="RefSeq" id="WP_207542659.1">
    <property type="nucleotide sequence ID" value="NZ_JAFNAA010000022.1"/>
</dbReference>
<dbReference type="GO" id="GO:0003724">
    <property type="term" value="F:RNA helicase activity"/>
    <property type="evidence" value="ECO:0007669"/>
    <property type="project" value="InterPro"/>
</dbReference>
<evidence type="ECO:0000313" key="13">
    <source>
        <dbReference type="Proteomes" id="UP000664658"/>
    </source>
</evidence>
<comment type="caution">
    <text evidence="12">The sequence shown here is derived from an EMBL/GenBank/DDBJ whole genome shotgun (WGS) entry which is preliminary data.</text>
</comment>
<feature type="domain" description="Helicase ATP-binding" evidence="9">
    <location>
        <begin position="32"/>
        <end position="207"/>
    </location>
</feature>
<gene>
    <name evidence="12" type="ORF">J2R62_15665</name>
</gene>
<feature type="short sequence motif" description="Q motif" evidence="6">
    <location>
        <begin position="1"/>
        <end position="29"/>
    </location>
</feature>
<dbReference type="InterPro" id="IPR001650">
    <property type="entry name" value="Helicase_C-like"/>
</dbReference>
<proteinExistence type="inferred from homology"/>
<dbReference type="PROSITE" id="PS51192">
    <property type="entry name" value="HELICASE_ATP_BIND_1"/>
    <property type="match status" value="1"/>
</dbReference>
<dbReference type="PROSITE" id="PS00039">
    <property type="entry name" value="DEAD_ATP_HELICASE"/>
    <property type="match status" value="1"/>
</dbReference>
<dbReference type="InterPro" id="IPR050079">
    <property type="entry name" value="DEAD_box_RNA_helicase"/>
</dbReference>
<feature type="compositionally biased region" description="Basic residues" evidence="8">
    <location>
        <begin position="388"/>
        <end position="397"/>
    </location>
</feature>
<accession>A0A8I1W941</accession>
<keyword evidence="3 7" id="KW-0347">Helicase</keyword>
<evidence type="ECO:0000256" key="3">
    <source>
        <dbReference type="ARBA" id="ARBA00022806"/>
    </source>
</evidence>
<dbReference type="InterPro" id="IPR000629">
    <property type="entry name" value="RNA-helicase_DEAD-box_CS"/>
</dbReference>
<dbReference type="PROSITE" id="PS51194">
    <property type="entry name" value="HELICASE_CTER"/>
    <property type="match status" value="1"/>
</dbReference>
<evidence type="ECO:0000256" key="7">
    <source>
        <dbReference type="RuleBase" id="RU000492"/>
    </source>
</evidence>
<keyword evidence="2 7" id="KW-0378">Hydrolase</keyword>
<dbReference type="InterPro" id="IPR014014">
    <property type="entry name" value="RNA_helicase_DEAD_Q_motif"/>
</dbReference>
<evidence type="ECO:0000256" key="1">
    <source>
        <dbReference type="ARBA" id="ARBA00022741"/>
    </source>
</evidence>
<evidence type="ECO:0000256" key="4">
    <source>
        <dbReference type="ARBA" id="ARBA00022840"/>
    </source>
</evidence>
<dbReference type="GO" id="GO:0005829">
    <property type="term" value="C:cytosol"/>
    <property type="evidence" value="ECO:0007669"/>
    <property type="project" value="TreeGrafter"/>
</dbReference>
<dbReference type="AlphaFoldDB" id="A0A8I1W941"/>
<protein>
    <submittedName>
        <fullName evidence="12">DEAD/DEAH box helicase</fullName>
    </submittedName>
</protein>
<evidence type="ECO:0000256" key="8">
    <source>
        <dbReference type="SAM" id="MobiDB-lite"/>
    </source>
</evidence>
<dbReference type="GO" id="GO:0005524">
    <property type="term" value="F:ATP binding"/>
    <property type="evidence" value="ECO:0007669"/>
    <property type="project" value="UniProtKB-KW"/>
</dbReference>
<dbReference type="GO" id="GO:0016787">
    <property type="term" value="F:hydrolase activity"/>
    <property type="evidence" value="ECO:0007669"/>
    <property type="project" value="UniProtKB-KW"/>
</dbReference>
<evidence type="ECO:0000313" key="12">
    <source>
        <dbReference type="EMBL" id="MBO1109623.1"/>
    </source>
</evidence>
<dbReference type="PROSITE" id="PS51195">
    <property type="entry name" value="Q_MOTIF"/>
    <property type="match status" value="1"/>
</dbReference>
<dbReference type="PANTHER" id="PTHR47959">
    <property type="entry name" value="ATP-DEPENDENT RNA HELICASE RHLE-RELATED"/>
    <property type="match status" value="1"/>
</dbReference>
<dbReference type="Proteomes" id="UP000664658">
    <property type="component" value="Unassembled WGS sequence"/>
</dbReference>
<organism evidence="12 13">
    <name type="scientific">Plesiomonas shigelloides</name>
    <name type="common">Aeromonas shigelloides</name>
    <dbReference type="NCBI Taxonomy" id="703"/>
    <lineage>
        <taxon>Bacteria</taxon>
        <taxon>Pseudomonadati</taxon>
        <taxon>Pseudomonadota</taxon>
        <taxon>Gammaproteobacteria</taxon>
        <taxon>Enterobacterales</taxon>
        <taxon>Enterobacteriaceae</taxon>
        <taxon>Plesiomonas</taxon>
    </lineage>
</organism>
<dbReference type="Pfam" id="PF00271">
    <property type="entry name" value="Helicase_C"/>
    <property type="match status" value="1"/>
</dbReference>
<dbReference type="InterPro" id="IPR011545">
    <property type="entry name" value="DEAD/DEAH_box_helicase_dom"/>
</dbReference>
<dbReference type="CDD" id="cd00268">
    <property type="entry name" value="DEADc"/>
    <property type="match status" value="1"/>
</dbReference>